<dbReference type="Proteomes" id="UP001583193">
    <property type="component" value="Unassembled WGS sequence"/>
</dbReference>
<organism evidence="3 4">
    <name type="scientific">Paecilomyces lecythidis</name>
    <dbReference type="NCBI Taxonomy" id="3004212"/>
    <lineage>
        <taxon>Eukaryota</taxon>
        <taxon>Fungi</taxon>
        <taxon>Dikarya</taxon>
        <taxon>Ascomycota</taxon>
        <taxon>Pezizomycotina</taxon>
        <taxon>Eurotiomycetes</taxon>
        <taxon>Eurotiomycetidae</taxon>
        <taxon>Eurotiales</taxon>
        <taxon>Thermoascaceae</taxon>
        <taxon>Paecilomyces</taxon>
    </lineage>
</organism>
<dbReference type="Pfam" id="PF05063">
    <property type="entry name" value="MT-A70"/>
    <property type="match status" value="1"/>
</dbReference>
<keyword evidence="4" id="KW-1185">Reference proteome</keyword>
<comment type="similarity">
    <text evidence="1">Belongs to the MT-A70-like family.</text>
</comment>
<evidence type="ECO:0000313" key="3">
    <source>
        <dbReference type="EMBL" id="KAL1875551.1"/>
    </source>
</evidence>
<dbReference type="PANTHER" id="PTHR12829:SF4">
    <property type="entry name" value="N(6)-ADENINE-SPECIFIC METHYLTRANSFERASE METTL4"/>
    <property type="match status" value="1"/>
</dbReference>
<evidence type="ECO:0008006" key="5">
    <source>
        <dbReference type="Google" id="ProtNLM"/>
    </source>
</evidence>
<accession>A0ABR3XHX5</accession>
<evidence type="ECO:0000256" key="1">
    <source>
        <dbReference type="PROSITE-ProRule" id="PRU00489"/>
    </source>
</evidence>
<feature type="compositionally biased region" description="Pro residues" evidence="2">
    <location>
        <begin position="60"/>
        <end position="69"/>
    </location>
</feature>
<dbReference type="PANTHER" id="PTHR12829">
    <property type="entry name" value="N6-ADENOSINE-METHYLTRANSFERASE"/>
    <property type="match status" value="1"/>
</dbReference>
<evidence type="ECO:0000313" key="4">
    <source>
        <dbReference type="Proteomes" id="UP001583193"/>
    </source>
</evidence>
<dbReference type="EMBL" id="JAVDPF010000017">
    <property type="protein sequence ID" value="KAL1875551.1"/>
    <property type="molecule type" value="Genomic_DNA"/>
</dbReference>
<feature type="region of interest" description="Disordered" evidence="2">
    <location>
        <begin position="130"/>
        <end position="161"/>
    </location>
</feature>
<name>A0ABR3XHX5_9EURO</name>
<dbReference type="InterPro" id="IPR002052">
    <property type="entry name" value="DNA_methylase_N6_adenine_CS"/>
</dbReference>
<feature type="region of interest" description="Disordered" evidence="2">
    <location>
        <begin position="56"/>
        <end position="75"/>
    </location>
</feature>
<sequence length="467" mass="52710">MAHSAIIYQNSEKTIFIIDIPSSISVSQYIPSYIPGISQPNRSQQESKCRQRHILSAPPLKDPYPSPPEPKTETARKRVLERIPAEERALHGYVFGPLVKDALRELKQNHDEGSPWCFPRRLVEETNESRRAAKKRRLNEDDISPCSIPSRSDTDLPPLILSPGENDFESLSELQNVLVKNTSTVSAILNVKGFTADAGNIDGRETETARFTVPPQSTFLFSTLPMEPPVSGRHKPIPGIPTEQKFNMILLDPPWPNRSVRRSSHYVTHAYSNMDALTGYIEAILQTYLYKPDGVSLEKQKQGEKDTIQPSQKSIAAIWVTNTAKSRKAAYDAMLRSGLSVTEEWIWVKTTVDGEPVSPVDGLWRKPYEVLVIGQRDIGNREGKDQPKLRRVIAAVPDIHSRKPNLKELFEMLFFSVMPPDGGTQEYSSRVEYSALEIFARNITAGWWACGNEVLKFNNEAWWVTND</sequence>
<reference evidence="3 4" key="1">
    <citation type="journal article" date="2024" name="IMA Fungus">
        <title>IMA Genome - F19 : A genome assembly and annotation guide to empower mycologists, including annotated draft genome sequences of Ceratocystis pirilliformis, Diaporthe australafricana, Fusarium ophioides, Paecilomyces lecythidis, and Sporothrix stenoceras.</title>
        <authorList>
            <person name="Aylward J."/>
            <person name="Wilson A.M."/>
            <person name="Visagie C.M."/>
            <person name="Spraker J."/>
            <person name="Barnes I."/>
            <person name="Buitendag C."/>
            <person name="Ceriani C."/>
            <person name="Del Mar Angel L."/>
            <person name="du Plessis D."/>
            <person name="Fuchs T."/>
            <person name="Gasser K."/>
            <person name="Kramer D."/>
            <person name="Li W."/>
            <person name="Munsamy K."/>
            <person name="Piso A."/>
            <person name="Price J.L."/>
            <person name="Sonnekus B."/>
            <person name="Thomas C."/>
            <person name="van der Nest A."/>
            <person name="van Dijk A."/>
            <person name="van Heerden A."/>
            <person name="van Vuuren N."/>
            <person name="Yilmaz N."/>
            <person name="Duong T.A."/>
            <person name="van der Merwe N.A."/>
            <person name="Wingfield M.J."/>
            <person name="Wingfield B.D."/>
        </authorList>
    </citation>
    <scope>NUCLEOTIDE SEQUENCE [LARGE SCALE GENOMIC DNA]</scope>
    <source>
        <strain evidence="3 4">CMW 18167</strain>
    </source>
</reference>
<dbReference type="PROSITE" id="PS00092">
    <property type="entry name" value="N6_MTASE"/>
    <property type="match status" value="1"/>
</dbReference>
<comment type="caution">
    <text evidence="3">The sequence shown here is derived from an EMBL/GenBank/DDBJ whole genome shotgun (WGS) entry which is preliminary data.</text>
</comment>
<protein>
    <recommendedName>
        <fullName evidence="5">MT-A70 family</fullName>
    </recommendedName>
</protein>
<gene>
    <name evidence="3" type="ORF">Plec18167_005487</name>
</gene>
<dbReference type="PROSITE" id="PS51143">
    <property type="entry name" value="MT_A70"/>
    <property type="match status" value="1"/>
</dbReference>
<evidence type="ECO:0000256" key="2">
    <source>
        <dbReference type="SAM" id="MobiDB-lite"/>
    </source>
</evidence>
<proteinExistence type="inferred from homology"/>
<dbReference type="InterPro" id="IPR007757">
    <property type="entry name" value="MT-A70-like"/>
</dbReference>